<organism evidence="2 3">
    <name type="scientific">Actinomadura gamaensis</name>
    <dbReference type="NCBI Taxonomy" id="1763541"/>
    <lineage>
        <taxon>Bacteria</taxon>
        <taxon>Bacillati</taxon>
        <taxon>Actinomycetota</taxon>
        <taxon>Actinomycetes</taxon>
        <taxon>Streptosporangiales</taxon>
        <taxon>Thermomonosporaceae</taxon>
        <taxon>Actinomadura</taxon>
    </lineage>
</organism>
<evidence type="ECO:0000313" key="2">
    <source>
        <dbReference type="EMBL" id="MFC4908565.1"/>
    </source>
</evidence>
<reference evidence="3" key="1">
    <citation type="journal article" date="2019" name="Int. J. Syst. Evol. Microbiol.">
        <title>The Global Catalogue of Microorganisms (GCM) 10K type strain sequencing project: providing services to taxonomists for standard genome sequencing and annotation.</title>
        <authorList>
            <consortium name="The Broad Institute Genomics Platform"/>
            <consortium name="The Broad Institute Genome Sequencing Center for Infectious Disease"/>
            <person name="Wu L."/>
            <person name="Ma J."/>
        </authorList>
    </citation>
    <scope>NUCLEOTIDE SEQUENCE [LARGE SCALE GENOMIC DNA]</scope>
    <source>
        <strain evidence="3">KLKA75</strain>
    </source>
</reference>
<comment type="caution">
    <text evidence="2">The sequence shown here is derived from an EMBL/GenBank/DDBJ whole genome shotgun (WGS) entry which is preliminary data.</text>
</comment>
<accession>A0ABV9TZ39</accession>
<name>A0ABV9TZ39_9ACTN</name>
<evidence type="ECO:0000313" key="3">
    <source>
        <dbReference type="Proteomes" id="UP001595872"/>
    </source>
</evidence>
<feature type="region of interest" description="Disordered" evidence="1">
    <location>
        <begin position="1"/>
        <end position="43"/>
    </location>
</feature>
<feature type="region of interest" description="Disordered" evidence="1">
    <location>
        <begin position="56"/>
        <end position="77"/>
    </location>
</feature>
<proteinExistence type="predicted"/>
<gene>
    <name evidence="2" type="ORF">ACFPCY_14650</name>
</gene>
<sequence length="77" mass="6857">MPGSVNAGAAALSAGTCNSVSPGIGPSPANVPRSPGADTAARAGSVADAGIAADAGSVAGAADEPTGAVGRPAGSSR</sequence>
<dbReference type="RefSeq" id="WP_378255341.1">
    <property type="nucleotide sequence ID" value="NZ_JBHSIT010000004.1"/>
</dbReference>
<evidence type="ECO:0000256" key="1">
    <source>
        <dbReference type="SAM" id="MobiDB-lite"/>
    </source>
</evidence>
<dbReference type="Proteomes" id="UP001595872">
    <property type="component" value="Unassembled WGS sequence"/>
</dbReference>
<protein>
    <submittedName>
        <fullName evidence="2">Uncharacterized protein</fullName>
    </submittedName>
</protein>
<keyword evidence="3" id="KW-1185">Reference proteome</keyword>
<dbReference type="EMBL" id="JBHSIT010000004">
    <property type="protein sequence ID" value="MFC4908565.1"/>
    <property type="molecule type" value="Genomic_DNA"/>
</dbReference>